<comment type="similarity">
    <text evidence="2 9">Belongs to the mitochondrial pyruvate carrier (MPC) (TC 2.A.105) family.</text>
</comment>
<evidence type="ECO:0000256" key="6">
    <source>
        <dbReference type="ARBA" id="ARBA00022989"/>
    </source>
</evidence>
<dbReference type="Proteomes" id="UP000694865">
    <property type="component" value="Unplaced"/>
</dbReference>
<reference evidence="11" key="1">
    <citation type="submission" date="2025-08" db="UniProtKB">
        <authorList>
            <consortium name="RefSeq"/>
        </authorList>
    </citation>
    <scope>IDENTIFICATION</scope>
    <source>
        <tissue evidence="11">Testes</tissue>
    </source>
</reference>
<keyword evidence="7 9" id="KW-0496">Mitochondrion</keyword>
<evidence type="ECO:0000256" key="4">
    <source>
        <dbReference type="ARBA" id="ARBA00022692"/>
    </source>
</evidence>
<accession>A0ABM0MMH7</accession>
<keyword evidence="10" id="KW-1185">Reference proteome</keyword>
<proteinExistence type="inferred from homology"/>
<evidence type="ECO:0000256" key="9">
    <source>
        <dbReference type="RuleBase" id="RU363100"/>
    </source>
</evidence>
<keyword evidence="5 9" id="KW-0999">Mitochondrion inner membrane</keyword>
<dbReference type="PANTHER" id="PTHR14154">
    <property type="entry name" value="UPF0041 BRAIN PROTEIN 44-RELATED"/>
    <property type="match status" value="1"/>
</dbReference>
<evidence type="ECO:0000313" key="11">
    <source>
        <dbReference type="RefSeq" id="XP_006821218.1"/>
    </source>
</evidence>
<comment type="subcellular location">
    <subcellularLocation>
        <location evidence="1 9">Mitochondrion inner membrane</location>
        <topology evidence="1 9">Multi-pass membrane protein</topology>
    </subcellularLocation>
</comment>
<evidence type="ECO:0000313" key="10">
    <source>
        <dbReference type="Proteomes" id="UP000694865"/>
    </source>
</evidence>
<dbReference type="GeneID" id="102802906"/>
<sequence>MAASRLFRRAFDSLKSKEFRNYLMSTHFWGPVANWGIPLAAIADMKKDPELISGKMTFALCIYSALFMRFAWKVQPRNFLLLACHITNEAAQITQGARLINHGLQKGKLSKESASLK</sequence>
<dbReference type="RefSeq" id="XP_006821218.1">
    <property type="nucleotide sequence ID" value="XM_006821155.1"/>
</dbReference>
<evidence type="ECO:0000256" key="8">
    <source>
        <dbReference type="ARBA" id="ARBA00023136"/>
    </source>
</evidence>
<keyword evidence="4" id="KW-0812">Transmembrane</keyword>
<protein>
    <recommendedName>
        <fullName evidence="9">Mitochondrial pyruvate carrier</fullName>
    </recommendedName>
</protein>
<evidence type="ECO:0000256" key="3">
    <source>
        <dbReference type="ARBA" id="ARBA00022448"/>
    </source>
</evidence>
<comment type="function">
    <text evidence="9">Mediates the uptake of pyruvate into mitochondria.</text>
</comment>
<evidence type="ECO:0000256" key="5">
    <source>
        <dbReference type="ARBA" id="ARBA00022792"/>
    </source>
</evidence>
<evidence type="ECO:0000256" key="1">
    <source>
        <dbReference type="ARBA" id="ARBA00004448"/>
    </source>
</evidence>
<keyword evidence="3 9" id="KW-0813">Transport</keyword>
<organism evidence="10 11">
    <name type="scientific">Saccoglossus kowalevskii</name>
    <name type="common">Acorn worm</name>
    <dbReference type="NCBI Taxonomy" id="10224"/>
    <lineage>
        <taxon>Eukaryota</taxon>
        <taxon>Metazoa</taxon>
        <taxon>Hemichordata</taxon>
        <taxon>Enteropneusta</taxon>
        <taxon>Harrimaniidae</taxon>
        <taxon>Saccoglossus</taxon>
    </lineage>
</organism>
<gene>
    <name evidence="11" type="primary">LOC102802906</name>
</gene>
<keyword evidence="6" id="KW-1133">Transmembrane helix</keyword>
<name>A0ABM0MMH7_SACKO</name>
<evidence type="ECO:0000256" key="2">
    <source>
        <dbReference type="ARBA" id="ARBA00006416"/>
    </source>
</evidence>
<dbReference type="Pfam" id="PF03650">
    <property type="entry name" value="MPC"/>
    <property type="match status" value="1"/>
</dbReference>
<evidence type="ECO:0000256" key="7">
    <source>
        <dbReference type="ARBA" id="ARBA00023128"/>
    </source>
</evidence>
<dbReference type="InterPro" id="IPR005336">
    <property type="entry name" value="MPC"/>
</dbReference>
<keyword evidence="8" id="KW-0472">Membrane</keyword>